<dbReference type="Gene3D" id="1.10.530.10">
    <property type="match status" value="1"/>
</dbReference>
<evidence type="ECO:0000256" key="1">
    <source>
        <dbReference type="SAM" id="SignalP"/>
    </source>
</evidence>
<dbReference type="Gene3D" id="1.10.8.350">
    <property type="entry name" value="Bacterial muramidase"/>
    <property type="match status" value="1"/>
</dbReference>
<reference evidence="3 4" key="1">
    <citation type="submission" date="2020-08" db="EMBL/GenBank/DDBJ databases">
        <title>A Genomic Blueprint of the Chicken Gut Microbiome.</title>
        <authorList>
            <person name="Gilroy R."/>
            <person name="Ravi A."/>
            <person name="Getino M."/>
            <person name="Pursley I."/>
            <person name="Horton D.L."/>
            <person name="Alikhan N.-F."/>
            <person name="Baker D."/>
            <person name="Gharbi K."/>
            <person name="Hall N."/>
            <person name="Watson M."/>
            <person name="Adriaenssens E.M."/>
            <person name="Foster-Nyarko E."/>
            <person name="Jarju S."/>
            <person name="Secka A."/>
            <person name="Antonio M."/>
            <person name="Oren A."/>
            <person name="Chaudhuri R."/>
            <person name="La Ragione R.M."/>
            <person name="Hildebrand F."/>
            <person name="Pallen M.J."/>
        </authorList>
    </citation>
    <scope>NUCLEOTIDE SEQUENCE [LARGE SCALE GENOMIC DNA]</scope>
    <source>
        <strain evidence="3 4">Sa2CUA2</strain>
    </source>
</reference>
<sequence length="336" mass="37549">MKNTLQTVQGWLTATFAAVMLAASGVASATTYQGSPHAQAMIDELTRSYGFAEEQLQALFAEAERKQAILDAISKPAERVKPWKEYRPIFITEARIARGVDFWREHQEALSRAEREYGVPASVIVSIIGVETFYGRNTGNYRVLDALSTLCFDYPPRAPFFCQQLREFLQLTREEQVDPLQLKGSYAGAMGLPQFMPGSFRAYAVDFDGDGRIDIWNNPVDAIGSVASYFKRHGWASGEAVVSRAEVQGDRIEEGLNTTLDPQHTVAQLRVLGWQPATALADDLPVLAFRFEGEAGDEYWFGLHNFSVITRYNRSTMYAMAVHQLAGELSRVRGMK</sequence>
<dbReference type="NCBIfam" id="TIGR02282">
    <property type="entry name" value="MltB"/>
    <property type="match status" value="1"/>
</dbReference>
<accession>A0ABR8TJS1</accession>
<evidence type="ECO:0000313" key="3">
    <source>
        <dbReference type="EMBL" id="MBD7976007.1"/>
    </source>
</evidence>
<dbReference type="PANTHER" id="PTHR30163:SF9">
    <property type="entry name" value="MEMBRANE-BOUND LYTIC MUREIN TRANSGLYCOSYLASE B"/>
    <property type="match status" value="1"/>
</dbReference>
<keyword evidence="1" id="KW-0732">Signal</keyword>
<comment type="caution">
    <text evidence="3">The sequence shown here is derived from an EMBL/GenBank/DDBJ whole genome shotgun (WGS) entry which is preliminary data.</text>
</comment>
<feature type="domain" description="Transglycosylase SLT" evidence="2">
    <location>
        <begin position="38"/>
        <end position="326"/>
    </location>
</feature>
<dbReference type="SUPFAM" id="SSF53955">
    <property type="entry name" value="Lysozyme-like"/>
    <property type="match status" value="1"/>
</dbReference>
<dbReference type="InterPro" id="IPR031304">
    <property type="entry name" value="SLT_2"/>
</dbReference>
<dbReference type="Pfam" id="PF13406">
    <property type="entry name" value="SLT_2"/>
    <property type="match status" value="1"/>
</dbReference>
<name>A0ABR8TJS1_9PSED</name>
<gene>
    <name evidence="3" type="primary">mltB</name>
    <name evidence="3" type="ORF">H9642_02255</name>
</gene>
<protein>
    <submittedName>
        <fullName evidence="3">Lytic murein transglycosylase B</fullName>
    </submittedName>
</protein>
<dbReference type="PANTHER" id="PTHR30163">
    <property type="entry name" value="MEMBRANE-BOUND LYTIC MUREIN TRANSGLYCOSYLASE B"/>
    <property type="match status" value="1"/>
</dbReference>
<dbReference type="InterPro" id="IPR043426">
    <property type="entry name" value="MltB-like"/>
</dbReference>
<dbReference type="InterPro" id="IPR011757">
    <property type="entry name" value="Lytic_transglycosylase_MltB"/>
</dbReference>
<dbReference type="Proteomes" id="UP000611945">
    <property type="component" value="Unassembled WGS sequence"/>
</dbReference>
<dbReference type="CDD" id="cd13399">
    <property type="entry name" value="Slt35-like"/>
    <property type="match status" value="1"/>
</dbReference>
<keyword evidence="4" id="KW-1185">Reference proteome</keyword>
<feature type="chain" id="PRO_5045911654" evidence="1">
    <location>
        <begin position="30"/>
        <end position="336"/>
    </location>
</feature>
<organism evidence="3 4">
    <name type="scientific">Serpens gallinarum</name>
    <dbReference type="NCBI Taxonomy" id="2763075"/>
    <lineage>
        <taxon>Bacteria</taxon>
        <taxon>Pseudomonadati</taxon>
        <taxon>Pseudomonadota</taxon>
        <taxon>Gammaproteobacteria</taxon>
        <taxon>Pseudomonadales</taxon>
        <taxon>Pseudomonadaceae</taxon>
        <taxon>Pseudomonas</taxon>
    </lineage>
</organism>
<evidence type="ECO:0000259" key="2">
    <source>
        <dbReference type="Pfam" id="PF13406"/>
    </source>
</evidence>
<evidence type="ECO:0000313" key="4">
    <source>
        <dbReference type="Proteomes" id="UP000611945"/>
    </source>
</evidence>
<dbReference type="InterPro" id="IPR023346">
    <property type="entry name" value="Lysozyme-like_dom_sf"/>
</dbReference>
<feature type="signal peptide" evidence="1">
    <location>
        <begin position="1"/>
        <end position="29"/>
    </location>
</feature>
<proteinExistence type="predicted"/>
<dbReference type="EMBL" id="JACSQG010000001">
    <property type="protein sequence ID" value="MBD7976007.1"/>
    <property type="molecule type" value="Genomic_DNA"/>
</dbReference>